<evidence type="ECO:0000256" key="7">
    <source>
        <dbReference type="RuleBase" id="RU363037"/>
    </source>
</evidence>
<name>A0A921NQC5_9RHOB</name>
<dbReference type="EC" id="6.1.1.17" evidence="9"/>
<dbReference type="InterPro" id="IPR014729">
    <property type="entry name" value="Rossmann-like_a/b/a_fold"/>
</dbReference>
<dbReference type="NCBIfam" id="NF004315">
    <property type="entry name" value="PRK05710.1-4"/>
    <property type="match status" value="1"/>
</dbReference>
<sequence length="304" mass="33506">MAVLRWCRKRVTGAPFTTRFAPSPTGPLHLGHAYAASVAHRKAHESGGQFLLRIEDIDAARSRPEWERAIFDDLEWLGLSWPAPVLRQSQRHDVYRAALRRLWAAGALFACACTRRDIAEAASAPQEGDPPAIGPDGLLYPRTCSDREIASGPDLPEGHALRLRMDAMCDAIGSGVHFIESGPDALGETGRIEVTPHILREEVGEIVLARRDMGTSYHLSVVLDDAAQGISLVTRGRDLFEATRIHVVLQLMLGLPVPRYHHHALIRDETGKRLAKRDDARAISAYRRDGATAQDVWAMIGCQP</sequence>
<comment type="similarity">
    <text evidence="7">Belongs to the class-I aminoacyl-tRNA synthetase family.</text>
</comment>
<evidence type="ECO:0000256" key="4">
    <source>
        <dbReference type="ARBA" id="ARBA00022833"/>
    </source>
</evidence>
<gene>
    <name evidence="9" type="ORF">PMES_02490</name>
</gene>
<proteinExistence type="inferred from homology"/>
<dbReference type="GO" id="GO:0006424">
    <property type="term" value="P:glutamyl-tRNA aminoacylation"/>
    <property type="evidence" value="ECO:0007669"/>
    <property type="project" value="TreeGrafter"/>
</dbReference>
<dbReference type="AlphaFoldDB" id="A0A921NQC5"/>
<accession>A0A921NQC5</accession>
<evidence type="ECO:0000313" key="9">
    <source>
        <dbReference type="EMBL" id="KAF0675227.1"/>
    </source>
</evidence>
<evidence type="ECO:0000313" key="10">
    <source>
        <dbReference type="Proteomes" id="UP000698242"/>
    </source>
</evidence>
<keyword evidence="3 7" id="KW-0547">Nucleotide-binding</keyword>
<dbReference type="PANTHER" id="PTHR43311:SF1">
    <property type="entry name" value="GLUTAMYL-Q TRNA(ASP) SYNTHETASE"/>
    <property type="match status" value="1"/>
</dbReference>
<dbReference type="EMBL" id="APKE01000028">
    <property type="protein sequence ID" value="KAF0675227.1"/>
    <property type="molecule type" value="Genomic_DNA"/>
</dbReference>
<dbReference type="GO" id="GO:0005829">
    <property type="term" value="C:cytosol"/>
    <property type="evidence" value="ECO:0007669"/>
    <property type="project" value="TreeGrafter"/>
</dbReference>
<dbReference type="RefSeq" id="WP_236549793.1">
    <property type="nucleotide sequence ID" value="NZ_APKE01000028.1"/>
</dbReference>
<evidence type="ECO:0000256" key="5">
    <source>
        <dbReference type="ARBA" id="ARBA00022840"/>
    </source>
</evidence>
<feature type="domain" description="Glutamyl/glutaminyl-tRNA synthetase class Ib catalytic" evidence="8">
    <location>
        <begin position="17"/>
        <end position="293"/>
    </location>
</feature>
<evidence type="ECO:0000256" key="3">
    <source>
        <dbReference type="ARBA" id="ARBA00022741"/>
    </source>
</evidence>
<dbReference type="Proteomes" id="UP000698242">
    <property type="component" value="Unassembled WGS sequence"/>
</dbReference>
<keyword evidence="5 7" id="KW-0067">ATP-binding</keyword>
<evidence type="ECO:0000256" key="2">
    <source>
        <dbReference type="ARBA" id="ARBA00022723"/>
    </source>
</evidence>
<dbReference type="SUPFAM" id="SSF52374">
    <property type="entry name" value="Nucleotidylyl transferase"/>
    <property type="match status" value="1"/>
</dbReference>
<keyword evidence="4" id="KW-0862">Zinc</keyword>
<dbReference type="Pfam" id="PF00749">
    <property type="entry name" value="tRNA-synt_1c"/>
    <property type="match status" value="1"/>
</dbReference>
<protein>
    <submittedName>
        <fullName evidence="9">Glutamyl-tRNA synthetase</fullName>
        <ecNumber evidence="9">6.1.1.17</ecNumber>
    </submittedName>
</protein>
<evidence type="ECO:0000259" key="8">
    <source>
        <dbReference type="Pfam" id="PF00749"/>
    </source>
</evidence>
<dbReference type="InterPro" id="IPR020058">
    <property type="entry name" value="Glu/Gln-tRNA-synth_Ib_cat-dom"/>
</dbReference>
<dbReference type="GO" id="GO:0005524">
    <property type="term" value="F:ATP binding"/>
    <property type="evidence" value="ECO:0007669"/>
    <property type="project" value="UniProtKB-KW"/>
</dbReference>
<dbReference type="PANTHER" id="PTHR43311">
    <property type="entry name" value="GLUTAMATE--TRNA LIGASE"/>
    <property type="match status" value="1"/>
</dbReference>
<organism evidence="9 10">
    <name type="scientific">Profundibacterium mesophilum KAUST100406-0324</name>
    <dbReference type="NCBI Taxonomy" id="1037889"/>
    <lineage>
        <taxon>Bacteria</taxon>
        <taxon>Pseudomonadati</taxon>
        <taxon>Pseudomonadota</taxon>
        <taxon>Alphaproteobacteria</taxon>
        <taxon>Rhodobacterales</taxon>
        <taxon>Roseobacteraceae</taxon>
        <taxon>Profundibacterium</taxon>
    </lineage>
</organism>
<dbReference type="Gene3D" id="3.40.50.620">
    <property type="entry name" value="HUPs"/>
    <property type="match status" value="1"/>
</dbReference>
<dbReference type="PROSITE" id="PS00178">
    <property type="entry name" value="AA_TRNA_LIGASE_I"/>
    <property type="match status" value="1"/>
</dbReference>
<dbReference type="InterPro" id="IPR001412">
    <property type="entry name" value="aa-tRNA-synth_I_CS"/>
</dbReference>
<dbReference type="InterPro" id="IPR049940">
    <property type="entry name" value="GluQ/Sye"/>
</dbReference>
<reference evidence="9" key="1">
    <citation type="submission" date="2013-03" db="EMBL/GenBank/DDBJ databases">
        <title>Genome Sequence of the Profundibacterium mesophilum strain KAUST100406-0324T from Red Sea, a novel genus in the family Rhodobacteraceae.</title>
        <authorList>
            <person name="Essack M."/>
            <person name="Alam I."/>
            <person name="Lafi F."/>
            <person name="Alawi W."/>
            <person name="Kamanu F."/>
            <person name="Al-Suwailem A."/>
            <person name="Lee O.O."/>
            <person name="Xu Y."/>
            <person name="Bajic V."/>
            <person name="Qian P.-Y."/>
            <person name="Archer J."/>
        </authorList>
    </citation>
    <scope>NUCLEOTIDE SEQUENCE</scope>
    <source>
        <strain evidence="9">KAUST100406-0324</strain>
    </source>
</reference>
<dbReference type="InterPro" id="IPR000924">
    <property type="entry name" value="Glu/Gln-tRNA-synth"/>
</dbReference>
<keyword evidence="2" id="KW-0479">Metal-binding</keyword>
<comment type="caution">
    <text evidence="9">The sequence shown here is derived from an EMBL/GenBank/DDBJ whole genome shotgun (WGS) entry which is preliminary data.</text>
</comment>
<dbReference type="GO" id="GO:0004818">
    <property type="term" value="F:glutamate-tRNA ligase activity"/>
    <property type="evidence" value="ECO:0007669"/>
    <property type="project" value="UniProtKB-EC"/>
</dbReference>
<keyword evidence="10" id="KW-1185">Reference proteome</keyword>
<keyword evidence="1 7" id="KW-0436">Ligase</keyword>
<keyword evidence="6 7" id="KW-0030">Aminoacyl-tRNA synthetase</keyword>
<keyword evidence="7" id="KW-0648">Protein biosynthesis</keyword>
<dbReference type="PRINTS" id="PR00987">
    <property type="entry name" value="TRNASYNTHGLU"/>
</dbReference>
<evidence type="ECO:0000256" key="6">
    <source>
        <dbReference type="ARBA" id="ARBA00023146"/>
    </source>
</evidence>
<evidence type="ECO:0000256" key="1">
    <source>
        <dbReference type="ARBA" id="ARBA00022598"/>
    </source>
</evidence>